<evidence type="ECO:0000259" key="1">
    <source>
        <dbReference type="PROSITE" id="PS50943"/>
    </source>
</evidence>
<feature type="domain" description="HTH cro/C1-type" evidence="1">
    <location>
        <begin position="20"/>
        <end position="75"/>
    </location>
</feature>
<dbReference type="InterPro" id="IPR001387">
    <property type="entry name" value="Cro/C1-type_HTH"/>
</dbReference>
<dbReference type="CDD" id="cd00093">
    <property type="entry name" value="HTH_XRE"/>
    <property type="match status" value="1"/>
</dbReference>
<gene>
    <name evidence="2" type="ORF">FC678_20100</name>
</gene>
<dbReference type="Pfam" id="PF01381">
    <property type="entry name" value="HTH_3"/>
    <property type="match status" value="1"/>
</dbReference>
<dbReference type="SMART" id="SM00530">
    <property type="entry name" value="HTH_XRE"/>
    <property type="match status" value="1"/>
</dbReference>
<dbReference type="RefSeq" id="WP_137024254.1">
    <property type="nucleotide sequence ID" value="NZ_SZNT01000364.1"/>
</dbReference>
<comment type="caution">
    <text evidence="2">The sequence shown here is derived from an EMBL/GenBank/DDBJ whole genome shotgun (WGS) entry which is preliminary data.</text>
</comment>
<dbReference type="GO" id="GO:0003677">
    <property type="term" value="F:DNA binding"/>
    <property type="evidence" value="ECO:0007669"/>
    <property type="project" value="InterPro"/>
</dbReference>
<evidence type="ECO:0000313" key="3">
    <source>
        <dbReference type="Proteomes" id="UP000309170"/>
    </source>
</evidence>
<dbReference type="EMBL" id="SZNT01000364">
    <property type="protein sequence ID" value="TKH08504.1"/>
    <property type="molecule type" value="Genomic_DNA"/>
</dbReference>
<dbReference type="InterPro" id="IPR010982">
    <property type="entry name" value="Lambda_DNA-bd_dom_sf"/>
</dbReference>
<dbReference type="SUPFAM" id="SSF47413">
    <property type="entry name" value="lambda repressor-like DNA-binding domains"/>
    <property type="match status" value="1"/>
</dbReference>
<accession>A0A9X9ERA1</accession>
<protein>
    <submittedName>
        <fullName evidence="2">Helix-turn-helix transcriptional regulator</fullName>
    </submittedName>
</protein>
<dbReference type="PROSITE" id="PS50943">
    <property type="entry name" value="HTH_CROC1"/>
    <property type="match status" value="1"/>
</dbReference>
<evidence type="ECO:0000313" key="2">
    <source>
        <dbReference type="EMBL" id="TKH08504.1"/>
    </source>
</evidence>
<proteinExistence type="predicted"/>
<dbReference type="Proteomes" id="UP000309170">
    <property type="component" value="Unassembled WGS sequence"/>
</dbReference>
<reference evidence="2 3" key="1">
    <citation type="journal article" date="2019" name="Environ. Microbiol.">
        <title>An active ?-lactamase is a part of an orchestrated cell wall stress resistance network of Bacillus subtilis and related rhizosphere species.</title>
        <authorList>
            <person name="Bucher T."/>
            <person name="Keren-Paz A."/>
            <person name="Hausser J."/>
            <person name="Olender T."/>
            <person name="Cytryn E."/>
            <person name="Kolodkin-Gal I."/>
        </authorList>
    </citation>
    <scope>NUCLEOTIDE SEQUENCE [LARGE SCALE GENOMIC DNA]</scope>
    <source>
        <strain evidence="2 3">I4</strain>
    </source>
</reference>
<name>A0A9X9ERA1_9BACI</name>
<dbReference type="AlphaFoldDB" id="A0A9X9ERA1"/>
<organism evidence="2 3">
    <name type="scientific">Peribacillus simplex</name>
    <dbReference type="NCBI Taxonomy" id="1478"/>
    <lineage>
        <taxon>Bacteria</taxon>
        <taxon>Bacillati</taxon>
        <taxon>Bacillota</taxon>
        <taxon>Bacilli</taxon>
        <taxon>Bacillales</taxon>
        <taxon>Bacillaceae</taxon>
        <taxon>Peribacillus</taxon>
    </lineage>
</organism>
<dbReference type="Gene3D" id="1.10.260.40">
    <property type="entry name" value="lambda repressor-like DNA-binding domains"/>
    <property type="match status" value="1"/>
</dbReference>
<sequence>MIGVNKDTLPYQQKLTYPMIRYIRLGRNLTQEQFGKICRIDQSVLAKLERNEIELTIGYESRILDGCHALNISELELVSVKRLTELKALRGMN</sequence>